<feature type="region of interest" description="Disordered" evidence="1">
    <location>
        <begin position="381"/>
        <end position="413"/>
    </location>
</feature>
<reference evidence="3 4" key="1">
    <citation type="submission" date="2024-04" db="EMBL/GenBank/DDBJ databases">
        <title>Novel species of the genus Ideonella isolated from streams.</title>
        <authorList>
            <person name="Lu H."/>
        </authorList>
    </citation>
    <scope>NUCLEOTIDE SEQUENCE [LARGE SCALE GENOMIC DNA]</scope>
    <source>
        <strain evidence="3 4">BYS139W</strain>
    </source>
</reference>
<evidence type="ECO:0000313" key="3">
    <source>
        <dbReference type="EMBL" id="MEK8027544.1"/>
    </source>
</evidence>
<dbReference type="EMBL" id="JBBUTF010000015">
    <property type="protein sequence ID" value="MEK8027544.1"/>
    <property type="molecule type" value="Genomic_DNA"/>
</dbReference>
<evidence type="ECO:0008006" key="5">
    <source>
        <dbReference type="Google" id="ProtNLM"/>
    </source>
</evidence>
<keyword evidence="2" id="KW-1133">Transmembrane helix</keyword>
<organism evidence="3 4">
    <name type="scientific">Pseudaquabacterium rugosum</name>
    <dbReference type="NCBI Taxonomy" id="2984194"/>
    <lineage>
        <taxon>Bacteria</taxon>
        <taxon>Pseudomonadati</taxon>
        <taxon>Pseudomonadota</taxon>
        <taxon>Betaproteobacteria</taxon>
        <taxon>Burkholderiales</taxon>
        <taxon>Sphaerotilaceae</taxon>
        <taxon>Pseudaquabacterium</taxon>
    </lineage>
</organism>
<dbReference type="RefSeq" id="WP_341375328.1">
    <property type="nucleotide sequence ID" value="NZ_JBBUTF010000015.1"/>
</dbReference>
<evidence type="ECO:0000313" key="4">
    <source>
        <dbReference type="Proteomes" id="UP001368500"/>
    </source>
</evidence>
<protein>
    <recommendedName>
        <fullName evidence="5">Calcineurin-like phosphoesterase domain-containing protein</fullName>
    </recommendedName>
</protein>
<comment type="caution">
    <text evidence="3">The sequence shown here is derived from an EMBL/GenBank/DDBJ whole genome shotgun (WGS) entry which is preliminary data.</text>
</comment>
<keyword evidence="4" id="KW-1185">Reference proteome</keyword>
<proteinExistence type="predicted"/>
<feature type="transmembrane region" description="Helical" evidence="2">
    <location>
        <begin position="440"/>
        <end position="458"/>
    </location>
</feature>
<sequence length="671" mass="71921">MSSERYGLHTPPQARRPVPWYAPAGLRGIAQQQLWSLKLLQHLDRRETFQTPMAATDLRGLADADGDFWFDFLADTGDGGCATYAVARGVLTPQLHAQGALRPLPEGRLLLLGGDLAYPGASPEFYQARLVEPFELARDRGSRYVDTARGTPHDAPFQPHEKLVAAIPQNHDWFDSASTFCRYFVHHEKAGLIGARAPQSRTYFAFSLPHGWHLLGFDVALSGDLDRLQFEAFCALIQSGGIPRGAPLILVYPEPWWTRPLHAQQRSAYPTRIQRLEHLIAQAGLCVRLRLAGDLHHYVRERLHDAPPCGQSSDLVTCGSGGAFGHATHTRDVSEPKVLQWASEPAAAQAELRGRLLIGRVADAAAADGLGLRFGADRAAGSSSHSHSHSHSHSGSGSGSGSGSDGPAAVWPDPATSRAQARGLFTALLRPRGESWHRSNLAFSMLIGALLLVGALGLLGSTHGGPAAWLLALLRSPWALGAHLGLAVTGLFLATDNDPARGSRREQVAGALLGGALWLLCAGGARVADALLRATRPVAGWADAAHALRDGQALEALLQGPRAAGLLLLGWLLATVAAGLMLGAGLYLLSRVAGLAVTNVSSPLSLQGHKGFLRLRVHADGVEAWMLGCDDVPTAWEPVPGARPETRPYWQPAAGQPPLRWHVVDHFEMRR</sequence>
<feature type="transmembrane region" description="Helical" evidence="2">
    <location>
        <begin position="568"/>
        <end position="589"/>
    </location>
</feature>
<accession>A0ABU9BCQ5</accession>
<feature type="transmembrane region" description="Helical" evidence="2">
    <location>
        <begin position="478"/>
        <end position="496"/>
    </location>
</feature>
<dbReference type="InterPro" id="IPR029052">
    <property type="entry name" value="Metallo-depent_PP-like"/>
</dbReference>
<dbReference type="PANTHER" id="PTHR34211:SF3">
    <property type="entry name" value="CALCINEURIN-LIKE METALLO-PHOSPHOESTERASE SUPERFAMILY PROTEIN"/>
    <property type="match status" value="1"/>
</dbReference>
<evidence type="ECO:0000256" key="1">
    <source>
        <dbReference type="SAM" id="MobiDB-lite"/>
    </source>
</evidence>
<dbReference type="Proteomes" id="UP001368500">
    <property type="component" value="Unassembled WGS sequence"/>
</dbReference>
<name>A0ABU9BCQ5_9BURK</name>
<feature type="transmembrane region" description="Helical" evidence="2">
    <location>
        <begin position="508"/>
        <end position="528"/>
    </location>
</feature>
<keyword evidence="2" id="KW-0472">Membrane</keyword>
<dbReference type="PANTHER" id="PTHR34211">
    <property type="entry name" value="CALCINEURIN-LIKE METALLO-PHOSPHOESTERASE SUPERFAMILY PROTEIN"/>
    <property type="match status" value="1"/>
</dbReference>
<dbReference type="SUPFAM" id="SSF56300">
    <property type="entry name" value="Metallo-dependent phosphatases"/>
    <property type="match status" value="1"/>
</dbReference>
<evidence type="ECO:0000256" key="2">
    <source>
        <dbReference type="SAM" id="Phobius"/>
    </source>
</evidence>
<keyword evidence="2" id="KW-0812">Transmembrane</keyword>
<gene>
    <name evidence="3" type="ORF">AACH11_16395</name>
</gene>